<keyword evidence="2" id="KW-1003">Cell membrane</keyword>
<feature type="domain" description="Type II secretion system protein GspF" evidence="7">
    <location>
        <begin position="23"/>
        <end position="142"/>
    </location>
</feature>
<evidence type="ECO:0000256" key="2">
    <source>
        <dbReference type="ARBA" id="ARBA00022475"/>
    </source>
</evidence>
<comment type="caution">
    <text evidence="8">The sequence shown here is derived from an EMBL/GenBank/DDBJ whole genome shotgun (WGS) entry which is preliminary data.</text>
</comment>
<accession>A0ABP8W086</accession>
<keyword evidence="3 6" id="KW-0812">Transmembrane</keyword>
<evidence type="ECO:0000313" key="9">
    <source>
        <dbReference type="Proteomes" id="UP001501295"/>
    </source>
</evidence>
<feature type="transmembrane region" description="Helical" evidence="6">
    <location>
        <begin position="154"/>
        <end position="174"/>
    </location>
</feature>
<organism evidence="8 9">
    <name type="scientific">Frondihabitans cladoniiphilus</name>
    <dbReference type="NCBI Taxonomy" id="715785"/>
    <lineage>
        <taxon>Bacteria</taxon>
        <taxon>Bacillati</taxon>
        <taxon>Actinomycetota</taxon>
        <taxon>Actinomycetes</taxon>
        <taxon>Micrococcales</taxon>
        <taxon>Microbacteriaceae</taxon>
        <taxon>Frondihabitans</taxon>
    </lineage>
</organism>
<feature type="transmembrane region" description="Helical" evidence="6">
    <location>
        <begin position="131"/>
        <end position="148"/>
    </location>
</feature>
<protein>
    <recommendedName>
        <fullName evidence="7">Type II secretion system protein GspF domain-containing protein</fullName>
    </recommendedName>
</protein>
<evidence type="ECO:0000256" key="3">
    <source>
        <dbReference type="ARBA" id="ARBA00022692"/>
    </source>
</evidence>
<keyword evidence="4 6" id="KW-1133">Transmembrane helix</keyword>
<reference evidence="9" key="1">
    <citation type="journal article" date="2019" name="Int. J. Syst. Evol. Microbiol.">
        <title>The Global Catalogue of Microorganisms (GCM) 10K type strain sequencing project: providing services to taxonomists for standard genome sequencing and annotation.</title>
        <authorList>
            <consortium name="The Broad Institute Genomics Platform"/>
            <consortium name="The Broad Institute Genome Sequencing Center for Infectious Disease"/>
            <person name="Wu L."/>
            <person name="Ma J."/>
        </authorList>
    </citation>
    <scope>NUCLEOTIDE SEQUENCE [LARGE SCALE GENOMIC DNA]</scope>
    <source>
        <strain evidence="9">JCM 18956</strain>
    </source>
</reference>
<evidence type="ECO:0000256" key="4">
    <source>
        <dbReference type="ARBA" id="ARBA00022989"/>
    </source>
</evidence>
<evidence type="ECO:0000256" key="1">
    <source>
        <dbReference type="ARBA" id="ARBA00004651"/>
    </source>
</evidence>
<keyword evidence="9" id="KW-1185">Reference proteome</keyword>
<keyword evidence="5 6" id="KW-0472">Membrane</keyword>
<gene>
    <name evidence="8" type="ORF">GCM10025780_22120</name>
</gene>
<dbReference type="EMBL" id="BAABLM010000004">
    <property type="protein sequence ID" value="GAA4677050.1"/>
    <property type="molecule type" value="Genomic_DNA"/>
</dbReference>
<evidence type="ECO:0000256" key="5">
    <source>
        <dbReference type="ARBA" id="ARBA00023136"/>
    </source>
</evidence>
<proteinExistence type="predicted"/>
<name>A0ABP8W086_9MICO</name>
<dbReference type="RefSeq" id="WP_345375935.1">
    <property type="nucleotide sequence ID" value="NZ_BAABLM010000004.1"/>
</dbReference>
<dbReference type="PANTHER" id="PTHR35007:SF4">
    <property type="entry name" value="CONSERVED TRANSMEMBRANE PROTEIN-RELATED"/>
    <property type="match status" value="1"/>
</dbReference>
<dbReference type="Proteomes" id="UP001501295">
    <property type="component" value="Unassembled WGS sequence"/>
</dbReference>
<evidence type="ECO:0000259" key="7">
    <source>
        <dbReference type="Pfam" id="PF00482"/>
    </source>
</evidence>
<evidence type="ECO:0000313" key="8">
    <source>
        <dbReference type="EMBL" id="GAA4677050.1"/>
    </source>
</evidence>
<feature type="transmembrane region" description="Helical" evidence="6">
    <location>
        <begin position="276"/>
        <end position="305"/>
    </location>
</feature>
<dbReference type="Gene3D" id="1.20.81.30">
    <property type="entry name" value="Type II secretion system (T2SS), domain F"/>
    <property type="match status" value="1"/>
</dbReference>
<evidence type="ECO:0000256" key="6">
    <source>
        <dbReference type="SAM" id="Phobius"/>
    </source>
</evidence>
<dbReference type="InterPro" id="IPR042094">
    <property type="entry name" value="T2SS_GspF_sf"/>
</dbReference>
<sequence>MKPRLARRRSAPAASSSSPAAVLDRLAVLLEAGVAPVAAWRHLAQVTEPPRLAERLTAVAAALERGSPGAEALADGDAEWRQIAAAWHVAEVSGAPLGPCLRAIAEACRSTDQARRDADVALSGPIATARVVLALPLVGLLLGVVLGLDTVPVLVGTPVGWACLGGAAALIVAARRWNSDLVARARPADAVPGLELELLAVALGGGGAWSPARRLVREALDRWCASTADPGVEPEVDTLEALSERAGCPAAELLRNAADERRRDARARCAMKAERLGVMLMLPLGACILPAFVLLGVVPLIVALLSSTAGVL</sequence>
<dbReference type="PANTHER" id="PTHR35007">
    <property type="entry name" value="INTEGRAL MEMBRANE PROTEIN-RELATED"/>
    <property type="match status" value="1"/>
</dbReference>
<dbReference type="InterPro" id="IPR018076">
    <property type="entry name" value="T2SS_GspF_dom"/>
</dbReference>
<dbReference type="Pfam" id="PF00482">
    <property type="entry name" value="T2SSF"/>
    <property type="match status" value="1"/>
</dbReference>
<comment type="subcellular location">
    <subcellularLocation>
        <location evidence="1">Cell membrane</location>
        <topology evidence="1">Multi-pass membrane protein</topology>
    </subcellularLocation>
</comment>